<sequence>MDPGNGSETTLTECASFQSFQAKLDETDGELSRFDQMEDGSVSLQGGVGSRMMGSALFLKNLFTQEKSSSPIPFPSKFTRIPRKSSMVLDPLGVVLSKRSRQEEVGVLEEGSERCKKRAREVVNMGAIWRIGNGEKVKVWDHQWLPVPGCGRIISPRAGSVVDKVSELFYPNSRVWDPGKLAACFLPWEAEKVKGIYVGEDDVEDVLIWPLSSSGNYSVRSAYRMLMEAENFVLPSSSSPLSEHNIWKKIWKLKVPKKVCHFLWRAAKDSLPTKQNLRLRHIPLDDTCEGCNDHSESLLHCLWLCDQARFVWMSDPGFLFLTQKKCRSFLEVLESLFSAGSSFQCAQFAMTAWCLWESRNRLRVHQHTWQLHEIGVKALELVQEFWDIHCKEASSIVRPPRVRWTPPPTPCYKLNFDAALLDGFNQVGLGVVCRDSQGYVLAALSQKVGPVQSVEMAEALGARRAVVFPRELSFFDVQIEGDCLRIIQALQVSDRCYTLYGHILDETKRLSGLLRAMSFSAC</sequence>
<dbReference type="PANTHER" id="PTHR47074:SF48">
    <property type="entry name" value="POLYNUCLEOTIDYL TRANSFERASE, RIBONUCLEASE H-LIKE SUPERFAMILY PROTEIN"/>
    <property type="match status" value="1"/>
</dbReference>
<dbReference type="InterPro" id="IPR044730">
    <property type="entry name" value="RNase_H-like_dom_plant"/>
</dbReference>
<feature type="domain" description="RNase H type-1" evidence="1">
    <location>
        <begin position="415"/>
        <end position="508"/>
    </location>
</feature>
<evidence type="ECO:0008006" key="5">
    <source>
        <dbReference type="Google" id="ProtNLM"/>
    </source>
</evidence>
<dbReference type="GO" id="GO:0004523">
    <property type="term" value="F:RNA-DNA hybrid ribonuclease activity"/>
    <property type="evidence" value="ECO:0007669"/>
    <property type="project" value="InterPro"/>
</dbReference>
<evidence type="ECO:0000313" key="4">
    <source>
        <dbReference type="Proteomes" id="UP001459277"/>
    </source>
</evidence>
<dbReference type="Pfam" id="PF13966">
    <property type="entry name" value="zf-RVT"/>
    <property type="match status" value="1"/>
</dbReference>
<dbReference type="Proteomes" id="UP001459277">
    <property type="component" value="Unassembled WGS sequence"/>
</dbReference>
<reference evidence="3 4" key="1">
    <citation type="submission" date="2024-01" db="EMBL/GenBank/DDBJ databases">
        <title>A telomere-to-telomere, gap-free genome of sweet tea (Lithocarpus litseifolius).</title>
        <authorList>
            <person name="Zhou J."/>
        </authorList>
    </citation>
    <scope>NUCLEOTIDE SEQUENCE [LARGE SCALE GENOMIC DNA]</scope>
    <source>
        <strain evidence="3">Zhou-2022a</strain>
        <tissue evidence="3">Leaf</tissue>
    </source>
</reference>
<protein>
    <recommendedName>
        <fullName evidence="5">Reverse transcriptase zinc-binding domain-containing protein</fullName>
    </recommendedName>
</protein>
<dbReference type="Pfam" id="PF13456">
    <property type="entry name" value="RVT_3"/>
    <property type="match status" value="1"/>
</dbReference>
<evidence type="ECO:0000259" key="1">
    <source>
        <dbReference type="Pfam" id="PF13456"/>
    </source>
</evidence>
<dbReference type="EMBL" id="JAZDWU010000009">
    <property type="protein sequence ID" value="KAK9991527.1"/>
    <property type="molecule type" value="Genomic_DNA"/>
</dbReference>
<evidence type="ECO:0000259" key="2">
    <source>
        <dbReference type="Pfam" id="PF13966"/>
    </source>
</evidence>
<dbReference type="CDD" id="cd06222">
    <property type="entry name" value="RNase_H_like"/>
    <property type="match status" value="1"/>
</dbReference>
<dbReference type="InterPro" id="IPR026960">
    <property type="entry name" value="RVT-Znf"/>
</dbReference>
<dbReference type="AlphaFoldDB" id="A0AAW2C0A0"/>
<comment type="caution">
    <text evidence="3">The sequence shown here is derived from an EMBL/GenBank/DDBJ whole genome shotgun (WGS) entry which is preliminary data.</text>
</comment>
<gene>
    <name evidence="3" type="ORF">SO802_026512</name>
</gene>
<dbReference type="InterPro" id="IPR052929">
    <property type="entry name" value="RNase_H-like_EbsB-rel"/>
</dbReference>
<proteinExistence type="predicted"/>
<organism evidence="3 4">
    <name type="scientific">Lithocarpus litseifolius</name>
    <dbReference type="NCBI Taxonomy" id="425828"/>
    <lineage>
        <taxon>Eukaryota</taxon>
        <taxon>Viridiplantae</taxon>
        <taxon>Streptophyta</taxon>
        <taxon>Embryophyta</taxon>
        <taxon>Tracheophyta</taxon>
        <taxon>Spermatophyta</taxon>
        <taxon>Magnoliopsida</taxon>
        <taxon>eudicotyledons</taxon>
        <taxon>Gunneridae</taxon>
        <taxon>Pentapetalae</taxon>
        <taxon>rosids</taxon>
        <taxon>fabids</taxon>
        <taxon>Fagales</taxon>
        <taxon>Fagaceae</taxon>
        <taxon>Lithocarpus</taxon>
    </lineage>
</organism>
<name>A0AAW2C0A0_9ROSI</name>
<accession>A0AAW2C0A0</accession>
<evidence type="ECO:0000313" key="3">
    <source>
        <dbReference type="EMBL" id="KAK9991527.1"/>
    </source>
</evidence>
<keyword evidence="4" id="KW-1185">Reference proteome</keyword>
<dbReference type="InterPro" id="IPR002156">
    <property type="entry name" value="RNaseH_domain"/>
</dbReference>
<dbReference type="GO" id="GO:0003676">
    <property type="term" value="F:nucleic acid binding"/>
    <property type="evidence" value="ECO:0007669"/>
    <property type="project" value="InterPro"/>
</dbReference>
<feature type="domain" description="Reverse transcriptase zinc-binding" evidence="2">
    <location>
        <begin position="217"/>
        <end position="312"/>
    </location>
</feature>
<dbReference type="PANTHER" id="PTHR47074">
    <property type="entry name" value="BNAC02G40300D PROTEIN"/>
    <property type="match status" value="1"/>
</dbReference>